<proteinExistence type="predicted"/>
<feature type="transmembrane region" description="Helical" evidence="1">
    <location>
        <begin position="204"/>
        <end position="223"/>
    </location>
</feature>
<reference evidence="2 3" key="1">
    <citation type="journal article" date="2013" name="Environ. Microbiol.">
        <title>Genome analysis of Chitinivibrio alkaliphilus gen. nov., sp. nov., a novel extremely haloalkaliphilic anaerobic chitinolytic bacterium from the candidate phylum Termite Group 3.</title>
        <authorList>
            <person name="Sorokin D.Y."/>
            <person name="Gumerov V.M."/>
            <person name="Rakitin A.L."/>
            <person name="Beletsky A.V."/>
            <person name="Damste J.S."/>
            <person name="Muyzer G."/>
            <person name="Mardanov A.V."/>
            <person name="Ravin N.V."/>
        </authorList>
    </citation>
    <scope>NUCLEOTIDE SEQUENCE [LARGE SCALE GENOMIC DNA]</scope>
    <source>
        <strain evidence="2 3">ACht1</strain>
    </source>
</reference>
<keyword evidence="3" id="KW-1185">Reference proteome</keyword>
<accession>U7D6P5</accession>
<keyword evidence="1" id="KW-0472">Membrane</keyword>
<sequence>MNVTFVFMLLLGAGGAVITQSIIDRWWRKAILPLLFLLVPLFSAPHILDTSSVAVQKFFMDPAFVSLLSLFMICEGVIGIFLGLRIVQRHYQGRDVTFGEIFFYLPPTSALAGVLWFPYQMLFLYPGASSLWLIERTAVALVTLFCILSVLLRRVIAPWGIRVEMKLLLYLVQIVVAAFLPLLIHPPEIYADEVSSTVPTFPLWVLFAGFGCIAFGFFFRLVCVSKGVFRGSD</sequence>
<evidence type="ECO:0000256" key="1">
    <source>
        <dbReference type="SAM" id="Phobius"/>
    </source>
</evidence>
<dbReference type="RefSeq" id="WP_022637288.1">
    <property type="nucleotide sequence ID" value="NZ_ASJR01000016.1"/>
</dbReference>
<dbReference type="EMBL" id="ASJR01000016">
    <property type="protein sequence ID" value="ERP31241.1"/>
    <property type="molecule type" value="Genomic_DNA"/>
</dbReference>
<feature type="transmembrane region" description="Helical" evidence="1">
    <location>
        <begin position="137"/>
        <end position="155"/>
    </location>
</feature>
<keyword evidence="1" id="KW-0812">Transmembrane</keyword>
<dbReference type="Proteomes" id="UP000017148">
    <property type="component" value="Unassembled WGS sequence"/>
</dbReference>
<dbReference type="AlphaFoldDB" id="U7D6P5"/>
<feature type="transmembrane region" description="Helical" evidence="1">
    <location>
        <begin position="63"/>
        <end position="84"/>
    </location>
</feature>
<dbReference type="STRING" id="1313304.CALK_1858"/>
<evidence type="ECO:0000313" key="3">
    <source>
        <dbReference type="Proteomes" id="UP000017148"/>
    </source>
</evidence>
<evidence type="ECO:0000313" key="2">
    <source>
        <dbReference type="EMBL" id="ERP31241.1"/>
    </source>
</evidence>
<feature type="transmembrane region" description="Helical" evidence="1">
    <location>
        <begin position="30"/>
        <end position="48"/>
    </location>
</feature>
<organism evidence="2 3">
    <name type="scientific">Chitinivibrio alkaliphilus ACht1</name>
    <dbReference type="NCBI Taxonomy" id="1313304"/>
    <lineage>
        <taxon>Bacteria</taxon>
        <taxon>Pseudomonadati</taxon>
        <taxon>Fibrobacterota</taxon>
        <taxon>Chitinivibrionia</taxon>
        <taxon>Chitinivibrionales</taxon>
        <taxon>Chitinivibrionaceae</taxon>
        <taxon>Chitinivibrio</taxon>
    </lineage>
</organism>
<gene>
    <name evidence="2" type="ORF">CALK_1858</name>
</gene>
<feature type="transmembrane region" description="Helical" evidence="1">
    <location>
        <begin position="6"/>
        <end position="23"/>
    </location>
</feature>
<feature type="transmembrane region" description="Helical" evidence="1">
    <location>
        <begin position="96"/>
        <end position="117"/>
    </location>
</feature>
<name>U7D6P5_9BACT</name>
<protein>
    <submittedName>
        <fullName evidence="2">Uncharacterized protein</fullName>
    </submittedName>
</protein>
<feature type="transmembrane region" description="Helical" evidence="1">
    <location>
        <begin position="167"/>
        <end position="184"/>
    </location>
</feature>
<keyword evidence="1" id="KW-1133">Transmembrane helix</keyword>
<comment type="caution">
    <text evidence="2">The sequence shown here is derived from an EMBL/GenBank/DDBJ whole genome shotgun (WGS) entry which is preliminary data.</text>
</comment>